<sequence length="57" mass="6244">DLRAHLLPVRTHDRAQAPAPRAGPRACEPASPRVPRRPPRPADGRGDGPARRPDRLL</sequence>
<dbReference type="AlphaFoldDB" id="A0A6J4MSR0"/>
<evidence type="ECO:0000313" key="2">
    <source>
        <dbReference type="EMBL" id="CAA9366126.1"/>
    </source>
</evidence>
<accession>A0A6J4MSR0</accession>
<protein>
    <submittedName>
        <fullName evidence="2">Uncharacterized protein</fullName>
    </submittedName>
</protein>
<reference evidence="2" key="1">
    <citation type="submission" date="2020-02" db="EMBL/GenBank/DDBJ databases">
        <authorList>
            <person name="Meier V. D."/>
        </authorList>
    </citation>
    <scope>NUCLEOTIDE SEQUENCE</scope>
    <source>
        <strain evidence="2">AVDCRST_MAG47</strain>
    </source>
</reference>
<feature type="compositionally biased region" description="Low complexity" evidence="1">
    <location>
        <begin position="16"/>
        <end position="33"/>
    </location>
</feature>
<proteinExistence type="predicted"/>
<organism evidence="2">
    <name type="scientific">uncultured Nocardioidaceae bacterium</name>
    <dbReference type="NCBI Taxonomy" id="253824"/>
    <lineage>
        <taxon>Bacteria</taxon>
        <taxon>Bacillati</taxon>
        <taxon>Actinomycetota</taxon>
        <taxon>Actinomycetes</taxon>
        <taxon>Propionibacteriales</taxon>
        <taxon>Nocardioidaceae</taxon>
        <taxon>environmental samples</taxon>
    </lineage>
</organism>
<evidence type="ECO:0000256" key="1">
    <source>
        <dbReference type="SAM" id="MobiDB-lite"/>
    </source>
</evidence>
<feature type="non-terminal residue" evidence="2">
    <location>
        <position position="1"/>
    </location>
</feature>
<feature type="compositionally biased region" description="Basic and acidic residues" evidence="1">
    <location>
        <begin position="1"/>
        <end position="15"/>
    </location>
</feature>
<dbReference type="EMBL" id="CADCUK010000043">
    <property type="protein sequence ID" value="CAA9366126.1"/>
    <property type="molecule type" value="Genomic_DNA"/>
</dbReference>
<feature type="compositionally biased region" description="Basic and acidic residues" evidence="1">
    <location>
        <begin position="40"/>
        <end position="57"/>
    </location>
</feature>
<gene>
    <name evidence="2" type="ORF">AVDCRST_MAG47-591</name>
</gene>
<feature type="region of interest" description="Disordered" evidence="1">
    <location>
        <begin position="1"/>
        <end position="57"/>
    </location>
</feature>
<name>A0A6J4MSR0_9ACTN</name>
<feature type="non-terminal residue" evidence="2">
    <location>
        <position position="57"/>
    </location>
</feature>